<evidence type="ECO:0000256" key="2">
    <source>
        <dbReference type="ARBA" id="ARBA00010790"/>
    </source>
</evidence>
<sequence>MLSKNSNQMRKILQFVRSFHNSCSLLIRWEDSSSSGYIKPELGSKKPTHIVIGAGSAGCVMANRLTENPQNLVLMIEAGPQDHWWDWRIHMPAALMFNLCHHRYNWFYHTVAQNNVSDRVFYWPRGRVWGGSSSLNAMVYIRGHPLDYDRWEFEGAKGWNYRNCLPYFKKAETYSHTKGPDDLYRGYNGPLCVTRCSANHPLHQAFLEAGMQHPIGFTEDMNGYKQEGLGIMDMTVNNGKRWSTSAAYLKPVLSRPNLYTSSRVTCTRILFHGNRAIGIEFIRKLNFFGTDNVDSYSREKIYCEGDIILCGADHLKAHDIPLVVNLPGVGKNLMDHLEVYVQQKCTKPITLYNKSSWRYPHNMIKIGLEWLLTHKGLGASSHLETGGFARSIPEVDHPDIQFHFLPSTVHDDGRSVGICHAYQVHVGNMRTKSKGCIKLASKDPRRHPIIDPNYLAHADDWKEFRRVSRCIRLSREIFAQKAFDSFRGEELTPGKDIQSDAEIDNFVKEMSASAYHPSCSCKMGLESDPMAVVNPETLGVYGTENLKLVDASIMPSIVSGNLNAPVIMMAERASDLIQGKKLPPSIVPVWNHNIHFALRSFPIAGYEVDTLSRSFTRIQLQFRAMTLPKFEFCDIGANPSGWGPADRIGRVADWIGVDRFFYRRGNERYNERMYGSAANAGSQFDYVHGMDENNFQLVDSSKPVQRNPQRNFRARQLQFKKLLQKEQERRDQAMQGQNLKMKRSIANDITHFFFMEQQRAFKMWQRRGGNARQGQRGTGGRYPGERPKVCTDTAHCF</sequence>
<dbReference type="InterPro" id="IPR000172">
    <property type="entry name" value="GMC_OxRdtase_N"/>
</dbReference>
<dbReference type="PANTHER" id="PTHR11552">
    <property type="entry name" value="GLUCOSE-METHANOL-CHOLINE GMC OXIDOREDUCTASE"/>
    <property type="match status" value="1"/>
</dbReference>
<organism evidence="12 13">
    <name type="scientific">Dictyocaulus viviparus</name>
    <name type="common">Bovine lungworm</name>
    <dbReference type="NCBI Taxonomy" id="29172"/>
    <lineage>
        <taxon>Eukaryota</taxon>
        <taxon>Metazoa</taxon>
        <taxon>Ecdysozoa</taxon>
        <taxon>Nematoda</taxon>
        <taxon>Chromadorea</taxon>
        <taxon>Rhabditida</taxon>
        <taxon>Rhabditina</taxon>
        <taxon>Rhabditomorpha</taxon>
        <taxon>Strongyloidea</taxon>
        <taxon>Metastrongylidae</taxon>
        <taxon>Dictyocaulus</taxon>
    </lineage>
</organism>
<dbReference type="Pfam" id="PF05091">
    <property type="entry name" value="eIF-3_zeta"/>
    <property type="match status" value="1"/>
</dbReference>
<evidence type="ECO:0000313" key="13">
    <source>
        <dbReference type="Proteomes" id="UP000053766"/>
    </source>
</evidence>
<protein>
    <submittedName>
        <fullName evidence="12">Putative choline dehydrogenase</fullName>
    </submittedName>
</protein>
<feature type="compositionally biased region" description="Low complexity" evidence="10">
    <location>
        <begin position="766"/>
        <end position="775"/>
    </location>
</feature>
<keyword evidence="4" id="KW-0396">Initiation factor</keyword>
<dbReference type="NCBIfam" id="NF002550">
    <property type="entry name" value="PRK02106.1"/>
    <property type="match status" value="1"/>
</dbReference>
<dbReference type="PANTHER" id="PTHR11552:SF147">
    <property type="entry name" value="CHOLINE DEHYDROGENASE, MITOCHONDRIAL"/>
    <property type="match status" value="1"/>
</dbReference>
<reference evidence="12 13" key="1">
    <citation type="submission" date="2013-11" db="EMBL/GenBank/DDBJ databases">
        <title>Draft genome of the bovine lungworm Dictyocaulus viviparus.</title>
        <authorList>
            <person name="Mitreva M."/>
        </authorList>
    </citation>
    <scope>NUCLEOTIDE SEQUENCE [LARGE SCALE GENOMIC DNA]</scope>
    <source>
        <strain evidence="12 13">HannoverDv2000</strain>
    </source>
</reference>
<dbReference type="InterPro" id="IPR012132">
    <property type="entry name" value="GMC_OxRdtase"/>
</dbReference>
<dbReference type="GO" id="GO:0050660">
    <property type="term" value="F:flavin adenine dinucleotide binding"/>
    <property type="evidence" value="ECO:0007669"/>
    <property type="project" value="InterPro"/>
</dbReference>
<gene>
    <name evidence="12" type="ORF">DICVIV_08343</name>
</gene>
<feature type="region of interest" description="Disordered" evidence="10">
    <location>
        <begin position="766"/>
        <end position="787"/>
    </location>
</feature>
<dbReference type="STRING" id="29172.A0A0D8XPC8"/>
<keyword evidence="6 9" id="KW-0274">FAD</keyword>
<dbReference type="GO" id="GO:0016614">
    <property type="term" value="F:oxidoreductase activity, acting on CH-OH group of donors"/>
    <property type="evidence" value="ECO:0007669"/>
    <property type="project" value="InterPro"/>
</dbReference>
<dbReference type="InterPro" id="IPR007867">
    <property type="entry name" value="GMC_OxRtase_C"/>
</dbReference>
<proteinExistence type="inferred from homology"/>
<evidence type="ECO:0000256" key="8">
    <source>
        <dbReference type="ARBA" id="ARBA00022917"/>
    </source>
</evidence>
<evidence type="ECO:0000256" key="3">
    <source>
        <dbReference type="ARBA" id="ARBA00022490"/>
    </source>
</evidence>
<feature type="domain" description="Glucose-methanol-choline oxidoreductase N-terminal" evidence="11">
    <location>
        <begin position="126"/>
        <end position="149"/>
    </location>
</feature>
<keyword evidence="3" id="KW-0963">Cytoplasm</keyword>
<accession>A0A0D8XPC8</accession>
<dbReference type="Pfam" id="PF00732">
    <property type="entry name" value="GMC_oxred_N"/>
    <property type="match status" value="1"/>
</dbReference>
<keyword evidence="5 9" id="KW-0285">Flavoprotein</keyword>
<comment type="cofactor">
    <cofactor evidence="1">
        <name>FAD</name>
        <dbReference type="ChEBI" id="CHEBI:57692"/>
    </cofactor>
</comment>
<evidence type="ECO:0000256" key="10">
    <source>
        <dbReference type="SAM" id="MobiDB-lite"/>
    </source>
</evidence>
<evidence type="ECO:0000256" key="6">
    <source>
        <dbReference type="ARBA" id="ARBA00022827"/>
    </source>
</evidence>
<evidence type="ECO:0000256" key="9">
    <source>
        <dbReference type="RuleBase" id="RU003968"/>
    </source>
</evidence>
<keyword evidence="8" id="KW-0648">Protein biosynthesis</keyword>
<dbReference type="Proteomes" id="UP000053766">
    <property type="component" value="Unassembled WGS sequence"/>
</dbReference>
<dbReference type="OrthoDB" id="269227at2759"/>
<dbReference type="AlphaFoldDB" id="A0A0D8XPC8"/>
<dbReference type="EMBL" id="KN716398">
    <property type="protein sequence ID" value="KJH45607.1"/>
    <property type="molecule type" value="Genomic_DNA"/>
</dbReference>
<dbReference type="SUPFAM" id="SSF54373">
    <property type="entry name" value="FAD-linked reductases, C-terminal domain"/>
    <property type="match status" value="1"/>
</dbReference>
<keyword evidence="13" id="KW-1185">Reference proteome</keyword>
<dbReference type="Gene3D" id="3.30.560.10">
    <property type="entry name" value="Glucose Oxidase, domain 3"/>
    <property type="match status" value="1"/>
</dbReference>
<dbReference type="InterPro" id="IPR007783">
    <property type="entry name" value="eIF3d"/>
</dbReference>
<reference evidence="13" key="2">
    <citation type="journal article" date="2016" name="Sci. Rep.">
        <title>Dictyocaulus viviparus genome, variome and transcriptome elucidate lungworm biology and support future intervention.</title>
        <authorList>
            <person name="McNulty S.N."/>
            <person name="Strube C."/>
            <person name="Rosa B.A."/>
            <person name="Martin J.C."/>
            <person name="Tyagi R."/>
            <person name="Choi Y.J."/>
            <person name="Wang Q."/>
            <person name="Hallsworth Pepin K."/>
            <person name="Zhang X."/>
            <person name="Ozersky P."/>
            <person name="Wilson R.K."/>
            <person name="Sternberg P.W."/>
            <person name="Gasser R.B."/>
            <person name="Mitreva M."/>
        </authorList>
    </citation>
    <scope>NUCLEOTIDE SEQUENCE [LARGE SCALE GENOMIC DNA]</scope>
    <source>
        <strain evidence="13">HannoverDv2000</strain>
    </source>
</reference>
<dbReference type="InterPro" id="IPR036188">
    <property type="entry name" value="FAD/NAD-bd_sf"/>
</dbReference>
<evidence type="ECO:0000256" key="1">
    <source>
        <dbReference type="ARBA" id="ARBA00001974"/>
    </source>
</evidence>
<dbReference type="PROSITE" id="PS00623">
    <property type="entry name" value="GMC_OXRED_1"/>
    <property type="match status" value="1"/>
</dbReference>
<comment type="similarity">
    <text evidence="2 9">Belongs to the GMC oxidoreductase family.</text>
</comment>
<dbReference type="SUPFAM" id="SSF51905">
    <property type="entry name" value="FAD/NAD(P)-binding domain"/>
    <property type="match status" value="1"/>
</dbReference>
<evidence type="ECO:0000256" key="5">
    <source>
        <dbReference type="ARBA" id="ARBA00022630"/>
    </source>
</evidence>
<evidence type="ECO:0000256" key="4">
    <source>
        <dbReference type="ARBA" id="ARBA00022540"/>
    </source>
</evidence>
<evidence type="ECO:0000256" key="7">
    <source>
        <dbReference type="ARBA" id="ARBA00022884"/>
    </source>
</evidence>
<dbReference type="Gene3D" id="3.50.50.60">
    <property type="entry name" value="FAD/NAD(P)-binding domain"/>
    <property type="match status" value="1"/>
</dbReference>
<dbReference type="GO" id="GO:0003743">
    <property type="term" value="F:translation initiation factor activity"/>
    <property type="evidence" value="ECO:0007669"/>
    <property type="project" value="UniProtKB-KW"/>
</dbReference>
<keyword evidence="7" id="KW-0694">RNA-binding</keyword>
<evidence type="ECO:0000259" key="11">
    <source>
        <dbReference type="PROSITE" id="PS00623"/>
    </source>
</evidence>
<name>A0A0D8XPC8_DICVI</name>
<dbReference type="GO" id="GO:0003723">
    <property type="term" value="F:RNA binding"/>
    <property type="evidence" value="ECO:0007669"/>
    <property type="project" value="UniProtKB-KW"/>
</dbReference>
<dbReference type="Pfam" id="PF05199">
    <property type="entry name" value="GMC_oxred_C"/>
    <property type="match status" value="1"/>
</dbReference>
<evidence type="ECO:0000313" key="12">
    <source>
        <dbReference type="EMBL" id="KJH45607.1"/>
    </source>
</evidence>
<dbReference type="GO" id="GO:0005852">
    <property type="term" value="C:eukaryotic translation initiation factor 3 complex"/>
    <property type="evidence" value="ECO:0007669"/>
    <property type="project" value="InterPro"/>
</dbReference>